<dbReference type="AlphaFoldDB" id="A0A2U2BDV1"/>
<evidence type="ECO:0000256" key="1">
    <source>
        <dbReference type="ARBA" id="ARBA00001633"/>
    </source>
</evidence>
<reference evidence="10 11" key="1">
    <citation type="submission" date="2018-05" db="EMBL/GenBank/DDBJ databases">
        <title>Marinilabilia rubrum sp. nov., isolated from saltern sediment.</title>
        <authorList>
            <person name="Zhang R."/>
        </authorList>
    </citation>
    <scope>NUCLEOTIDE SEQUENCE [LARGE SCALE GENOMIC DNA]</scope>
    <source>
        <strain evidence="10 11">WTE16</strain>
    </source>
</reference>
<dbReference type="GO" id="GO:0000162">
    <property type="term" value="P:L-tryptophan biosynthetic process"/>
    <property type="evidence" value="ECO:0007669"/>
    <property type="project" value="UniProtKB-UniPathway"/>
</dbReference>
<keyword evidence="6" id="KW-0822">Tryptophan biosynthesis</keyword>
<sequence length="267" mass="29801">MNILDKIVERKKTEVAGAKQKTSIKELEYYRHFKTSVRSLKESLINNPEFPVISEFKRCSPSKGNINADAKIKDIIPGYTKAGVSGISVLTDKDFFGGCNDDLSTARDLTETPIIRKEFIIDPYQVYEAKAIGASAILLIAAILDKQQAFDLAALANYLGMEVLMELHDESETEILNSYVDLVGINNRNLKTFEVNLEHAANLASSLPESMLPIAESGIHSAEDFLFLKEAGFKGFLMGEYFMKHDDPARACIEFRQQITHQKTANT</sequence>
<dbReference type="GO" id="GO:0004640">
    <property type="term" value="F:phosphoribosylanthranilate isomerase activity"/>
    <property type="evidence" value="ECO:0007669"/>
    <property type="project" value="TreeGrafter"/>
</dbReference>
<dbReference type="InterPro" id="IPR045186">
    <property type="entry name" value="Indole-3-glycerol_P_synth"/>
</dbReference>
<organism evidence="10 11">
    <name type="scientific">Marinilabilia rubra</name>
    <dbReference type="NCBI Taxonomy" id="2162893"/>
    <lineage>
        <taxon>Bacteria</taxon>
        <taxon>Pseudomonadati</taxon>
        <taxon>Bacteroidota</taxon>
        <taxon>Bacteroidia</taxon>
        <taxon>Marinilabiliales</taxon>
        <taxon>Marinilabiliaceae</taxon>
        <taxon>Marinilabilia</taxon>
    </lineage>
</organism>
<evidence type="ECO:0000256" key="3">
    <source>
        <dbReference type="ARBA" id="ARBA00012362"/>
    </source>
</evidence>
<comment type="caution">
    <text evidence="10">The sequence shown here is derived from an EMBL/GenBank/DDBJ whole genome shotgun (WGS) entry which is preliminary data.</text>
</comment>
<dbReference type="FunFam" id="3.20.20.70:FF:000024">
    <property type="entry name" value="Indole-3-glycerol phosphate synthase"/>
    <property type="match status" value="1"/>
</dbReference>
<evidence type="ECO:0000256" key="8">
    <source>
        <dbReference type="ARBA" id="ARBA00023239"/>
    </source>
</evidence>
<gene>
    <name evidence="10" type="ORF">DDZ16_01790</name>
</gene>
<dbReference type="InterPro" id="IPR013798">
    <property type="entry name" value="Indole-3-glycerol_P_synth_dom"/>
</dbReference>
<dbReference type="InterPro" id="IPR013785">
    <property type="entry name" value="Aldolase_TIM"/>
</dbReference>
<evidence type="ECO:0000313" key="10">
    <source>
        <dbReference type="EMBL" id="PWE01244.1"/>
    </source>
</evidence>
<comment type="pathway">
    <text evidence="2">Amino-acid biosynthesis; L-tryptophan biosynthesis; L-tryptophan from chorismate: step 4/5.</text>
</comment>
<dbReference type="Pfam" id="PF00218">
    <property type="entry name" value="IGPS"/>
    <property type="match status" value="1"/>
</dbReference>
<feature type="domain" description="Indole-3-glycerol phosphate synthase" evidence="9">
    <location>
        <begin position="4"/>
        <end position="251"/>
    </location>
</feature>
<keyword evidence="7" id="KW-0057">Aromatic amino acid biosynthesis</keyword>
<dbReference type="PROSITE" id="PS00614">
    <property type="entry name" value="IGPS"/>
    <property type="match status" value="1"/>
</dbReference>
<dbReference type="RefSeq" id="WP_109262698.1">
    <property type="nucleotide sequence ID" value="NZ_QEWP01000001.1"/>
</dbReference>
<dbReference type="PANTHER" id="PTHR22854">
    <property type="entry name" value="TRYPTOPHAN BIOSYNTHESIS PROTEIN"/>
    <property type="match status" value="1"/>
</dbReference>
<dbReference type="CDD" id="cd00331">
    <property type="entry name" value="IGPS"/>
    <property type="match status" value="1"/>
</dbReference>
<evidence type="ECO:0000256" key="2">
    <source>
        <dbReference type="ARBA" id="ARBA00004696"/>
    </source>
</evidence>
<evidence type="ECO:0000256" key="6">
    <source>
        <dbReference type="ARBA" id="ARBA00022822"/>
    </source>
</evidence>
<keyword evidence="8" id="KW-0456">Lyase</keyword>
<dbReference type="Gene3D" id="3.20.20.70">
    <property type="entry name" value="Aldolase class I"/>
    <property type="match status" value="1"/>
</dbReference>
<dbReference type="EMBL" id="QEWP01000001">
    <property type="protein sequence ID" value="PWE01244.1"/>
    <property type="molecule type" value="Genomic_DNA"/>
</dbReference>
<protein>
    <recommendedName>
        <fullName evidence="3">indole-3-glycerol-phosphate synthase</fullName>
        <ecNumber evidence="3">4.1.1.48</ecNumber>
    </recommendedName>
</protein>
<dbReference type="NCBIfam" id="NF001377">
    <property type="entry name" value="PRK00278.2-4"/>
    <property type="match status" value="1"/>
</dbReference>
<evidence type="ECO:0000256" key="5">
    <source>
        <dbReference type="ARBA" id="ARBA00022793"/>
    </source>
</evidence>
<dbReference type="InterPro" id="IPR011060">
    <property type="entry name" value="RibuloseP-bd_barrel"/>
</dbReference>
<dbReference type="Proteomes" id="UP000244956">
    <property type="component" value="Unassembled WGS sequence"/>
</dbReference>
<dbReference type="OrthoDB" id="9804217at2"/>
<keyword evidence="5" id="KW-0210">Decarboxylase</keyword>
<evidence type="ECO:0000259" key="9">
    <source>
        <dbReference type="Pfam" id="PF00218"/>
    </source>
</evidence>
<keyword evidence="11" id="KW-1185">Reference proteome</keyword>
<dbReference type="GO" id="GO:0004425">
    <property type="term" value="F:indole-3-glycerol-phosphate synthase activity"/>
    <property type="evidence" value="ECO:0007669"/>
    <property type="project" value="UniProtKB-EC"/>
</dbReference>
<dbReference type="UniPathway" id="UPA00035">
    <property type="reaction ID" value="UER00043"/>
</dbReference>
<comment type="catalytic activity">
    <reaction evidence="1">
        <text>1-(2-carboxyphenylamino)-1-deoxy-D-ribulose 5-phosphate + H(+) = (1S,2R)-1-C-(indol-3-yl)glycerol 3-phosphate + CO2 + H2O</text>
        <dbReference type="Rhea" id="RHEA:23476"/>
        <dbReference type="ChEBI" id="CHEBI:15377"/>
        <dbReference type="ChEBI" id="CHEBI:15378"/>
        <dbReference type="ChEBI" id="CHEBI:16526"/>
        <dbReference type="ChEBI" id="CHEBI:58613"/>
        <dbReference type="ChEBI" id="CHEBI:58866"/>
        <dbReference type="EC" id="4.1.1.48"/>
    </reaction>
</comment>
<keyword evidence="4" id="KW-0028">Amino-acid biosynthesis</keyword>
<dbReference type="PANTHER" id="PTHR22854:SF2">
    <property type="entry name" value="INDOLE-3-GLYCEROL-PHOSPHATE SYNTHASE"/>
    <property type="match status" value="1"/>
</dbReference>
<evidence type="ECO:0000313" key="11">
    <source>
        <dbReference type="Proteomes" id="UP000244956"/>
    </source>
</evidence>
<name>A0A2U2BDV1_9BACT</name>
<evidence type="ECO:0000256" key="7">
    <source>
        <dbReference type="ARBA" id="ARBA00023141"/>
    </source>
</evidence>
<proteinExistence type="predicted"/>
<dbReference type="InterPro" id="IPR001468">
    <property type="entry name" value="Indole-3-GlycerolPSynthase_CS"/>
</dbReference>
<accession>A0A2U2BDV1</accession>
<evidence type="ECO:0000256" key="4">
    <source>
        <dbReference type="ARBA" id="ARBA00022605"/>
    </source>
</evidence>
<dbReference type="EC" id="4.1.1.48" evidence="3"/>
<dbReference type="SUPFAM" id="SSF51366">
    <property type="entry name" value="Ribulose-phoshate binding barrel"/>
    <property type="match status" value="1"/>
</dbReference>